<dbReference type="Proteomes" id="UP000003678">
    <property type="component" value="Unassembled WGS sequence"/>
</dbReference>
<keyword evidence="1" id="KW-0732">Signal</keyword>
<protein>
    <submittedName>
        <fullName evidence="2">ABC transporter, periplasmic substrate-binding protein</fullName>
    </submittedName>
</protein>
<dbReference type="Pfam" id="PF13343">
    <property type="entry name" value="SBP_bac_6"/>
    <property type="match status" value="1"/>
</dbReference>
<dbReference type="AlphaFoldDB" id="C0G971"/>
<dbReference type="GO" id="GO:0015888">
    <property type="term" value="P:thiamine transport"/>
    <property type="evidence" value="ECO:0007669"/>
    <property type="project" value="TreeGrafter"/>
</dbReference>
<dbReference type="GO" id="GO:0030976">
    <property type="term" value="F:thiamine pyrophosphate binding"/>
    <property type="evidence" value="ECO:0007669"/>
    <property type="project" value="TreeGrafter"/>
</dbReference>
<dbReference type="GO" id="GO:0030288">
    <property type="term" value="C:outer membrane-bounded periplasmic space"/>
    <property type="evidence" value="ECO:0007669"/>
    <property type="project" value="TreeGrafter"/>
</dbReference>
<dbReference type="PANTHER" id="PTHR30006">
    <property type="entry name" value="THIAMINE-BINDING PERIPLASMIC PROTEIN-RELATED"/>
    <property type="match status" value="1"/>
</dbReference>
<gene>
    <name evidence="2" type="ORF">BCETI_6000429</name>
</gene>
<evidence type="ECO:0000256" key="1">
    <source>
        <dbReference type="ARBA" id="ARBA00022729"/>
    </source>
</evidence>
<accession>C0G971</accession>
<evidence type="ECO:0000313" key="2">
    <source>
        <dbReference type="EMBL" id="EEH13485.1"/>
    </source>
</evidence>
<proteinExistence type="predicted"/>
<dbReference type="GO" id="GO:0030975">
    <property type="term" value="F:thiamine binding"/>
    <property type="evidence" value="ECO:0007669"/>
    <property type="project" value="TreeGrafter"/>
</dbReference>
<dbReference type="Gene3D" id="3.40.190.10">
    <property type="entry name" value="Periplasmic binding protein-like II"/>
    <property type="match status" value="2"/>
</dbReference>
<dbReference type="EMBL" id="ACJD01000006">
    <property type="protein sequence ID" value="EEH13485.1"/>
    <property type="molecule type" value="Genomic_DNA"/>
</dbReference>
<reference evidence="2 3" key="1">
    <citation type="submission" date="2009-03" db="EMBL/GenBank/DDBJ databases">
        <authorList>
            <person name="Setubal J.C."/>
            <person name="Boyle S."/>
            <person name="Crasta O.R."/>
            <person name="Gillespie J.J."/>
            <person name="Kenyon R.W."/>
            <person name="Lu J."/>
            <person name="Mane S."/>
            <person name="Nagrani S."/>
            <person name="Shallom J.M."/>
            <person name="Shallom S."/>
            <person name="Shukla M."/>
            <person name="Snyder E.E."/>
            <person name="Sobral B.W."/>
            <person name="Wattam A.R."/>
            <person name="Will R."/>
            <person name="Williams K."/>
            <person name="Yoo H."/>
            <person name="Bruce D.H."/>
            <person name="Detter C."/>
            <person name="Munk C."/>
            <person name="Brettin T.S."/>
            <person name="Ficht T."/>
        </authorList>
    </citation>
    <scope>NUCLEOTIDE SEQUENCE [LARGE SCALE GENOMIC DNA]</scope>
    <source>
        <strain evidence="2 3">Cudo</strain>
    </source>
</reference>
<dbReference type="SUPFAM" id="SSF53850">
    <property type="entry name" value="Periplasmic binding protein-like II"/>
    <property type="match status" value="1"/>
</dbReference>
<sequence length="413" mass="44316">MFHFPPMSFVTNRKLSSNRHSGRVTGVREHRNRPGAFADLEQGSQTMLSYTARLLSLSTAIAVAGVSIATAEPSAELIAAAKAEGELTTIALPHDWCGYGDIIKSFKDKYGIKVNELNPDAGSGDEVEAIKANKNNKGPQAPDVIDVGFAFGTSAKKDGLTQAYKVSTWDEIPDSAKDPEGHWYGDYYGVLAFEVNKDIVKDAPQDWEDLLKSDYANAVALAGDPRVSAQAILGVHAAGIARGAEPGEAAGKKGLEFYKELNANGNFVPVIGKAASLAQGSTPIVIRWDYNSLADRDTLNGNPEVETIIPKSGVIAGVYVQAISAYAPHPNAAKLWMEHIYSDEGQLGYLKGYCHPIRFNAMAKAGKIPQELLDKLPPAAAYEKAIFPTIEQIEAAQATITKDWDSVVGANVQ</sequence>
<comment type="caution">
    <text evidence="2">The sequence shown here is derived from an EMBL/GenBank/DDBJ whole genome shotgun (WGS) entry which is preliminary data.</text>
</comment>
<organism evidence="2 3">
    <name type="scientific">Brucella ceti str. Cudo</name>
    <dbReference type="NCBI Taxonomy" id="595497"/>
    <lineage>
        <taxon>Bacteria</taxon>
        <taxon>Pseudomonadati</taxon>
        <taxon>Pseudomonadota</taxon>
        <taxon>Alphaproteobacteria</taxon>
        <taxon>Hyphomicrobiales</taxon>
        <taxon>Brucellaceae</taxon>
        <taxon>Brucella/Ochrobactrum group</taxon>
        <taxon>Brucella</taxon>
    </lineage>
</organism>
<name>C0G971_9HYPH</name>
<dbReference type="PANTHER" id="PTHR30006:SF2">
    <property type="entry name" value="ABC TRANSPORTER SUBSTRATE-BINDING PROTEIN"/>
    <property type="match status" value="1"/>
</dbReference>
<evidence type="ECO:0000313" key="3">
    <source>
        <dbReference type="Proteomes" id="UP000003678"/>
    </source>
</evidence>